<feature type="domain" description="D-isomer specific 2-hydroxyacid dehydrogenase catalytic" evidence="6">
    <location>
        <begin position="34"/>
        <end position="291"/>
    </location>
</feature>
<comment type="pathway">
    <text evidence="5">Cofactor biosynthesis; pyridoxine 5'-phosphate biosynthesis; pyridoxine 5'-phosphate from D-erythrose 4-phosphate: step 2/5.</text>
</comment>
<dbReference type="SUPFAM" id="SSF51735">
    <property type="entry name" value="NAD(P)-binding Rossmann-fold domains"/>
    <property type="match status" value="1"/>
</dbReference>
<dbReference type="Proteomes" id="UP000288293">
    <property type="component" value="Unassembled WGS sequence"/>
</dbReference>
<dbReference type="GO" id="GO:0046983">
    <property type="term" value="F:protein dimerization activity"/>
    <property type="evidence" value="ECO:0007669"/>
    <property type="project" value="InterPro"/>
</dbReference>
<dbReference type="AlphaFoldDB" id="A0A432W582"/>
<keyword evidence="2 5" id="KW-0560">Oxidoreductase</keyword>
<feature type="binding site" evidence="5">
    <location>
        <position position="58"/>
    </location>
    <ligand>
        <name>substrate</name>
    </ligand>
</feature>
<comment type="caution">
    <text evidence="5">Lacks conserved residue(s) required for the propagation of feature annotation.</text>
</comment>
<feature type="binding site" evidence="5">
    <location>
        <position position="80"/>
    </location>
    <ligand>
        <name>substrate</name>
    </ligand>
</feature>
<dbReference type="OrthoDB" id="9770208at2"/>
<gene>
    <name evidence="5" type="primary">pdxB</name>
    <name evidence="9" type="ORF">CWE09_00190</name>
</gene>
<name>A0A432W582_9GAMM</name>
<dbReference type="InterPro" id="IPR020921">
    <property type="entry name" value="Erythronate-4-P_DHase"/>
</dbReference>
<dbReference type="Gene3D" id="3.30.1370.170">
    <property type="match status" value="1"/>
</dbReference>
<organism evidence="9 10">
    <name type="scientific">Aliidiomarina minuta</name>
    <dbReference type="NCBI Taxonomy" id="880057"/>
    <lineage>
        <taxon>Bacteria</taxon>
        <taxon>Pseudomonadati</taxon>
        <taxon>Pseudomonadota</taxon>
        <taxon>Gammaproteobacteria</taxon>
        <taxon>Alteromonadales</taxon>
        <taxon>Idiomarinaceae</taxon>
        <taxon>Aliidiomarina</taxon>
    </lineage>
</organism>
<dbReference type="GO" id="GO:0005737">
    <property type="term" value="C:cytoplasm"/>
    <property type="evidence" value="ECO:0007669"/>
    <property type="project" value="UniProtKB-SubCell"/>
</dbReference>
<dbReference type="GO" id="GO:0051287">
    <property type="term" value="F:NAD binding"/>
    <property type="evidence" value="ECO:0007669"/>
    <property type="project" value="InterPro"/>
</dbReference>
<dbReference type="InterPro" id="IPR038251">
    <property type="entry name" value="PdxB_dimer_sf"/>
</dbReference>
<evidence type="ECO:0000256" key="2">
    <source>
        <dbReference type="ARBA" id="ARBA00023002"/>
    </source>
</evidence>
<comment type="similarity">
    <text evidence="5">Belongs to the D-isomer specific 2-hydroxyacid dehydrogenase family. PdxB subfamily.</text>
</comment>
<evidence type="ECO:0000256" key="5">
    <source>
        <dbReference type="HAMAP-Rule" id="MF_01825"/>
    </source>
</evidence>
<keyword evidence="10" id="KW-1185">Reference proteome</keyword>
<feature type="active site" description="Proton donor" evidence="5">
    <location>
        <position position="267"/>
    </location>
</feature>
<dbReference type="Gene3D" id="3.40.50.720">
    <property type="entry name" value="NAD(P)-binding Rossmann-like Domain"/>
    <property type="match status" value="2"/>
</dbReference>
<proteinExistence type="inferred from homology"/>
<dbReference type="GO" id="GO:0033711">
    <property type="term" value="F:4-phosphoerythronate dehydrogenase activity"/>
    <property type="evidence" value="ECO:0007669"/>
    <property type="project" value="UniProtKB-EC"/>
</dbReference>
<dbReference type="UniPathway" id="UPA00244">
    <property type="reaction ID" value="UER00310"/>
</dbReference>
<accession>A0A432W582</accession>
<feature type="binding site" evidence="5">
    <location>
        <position position="270"/>
    </location>
    <ligand>
        <name>NAD(+)</name>
        <dbReference type="ChEBI" id="CHEBI:57540"/>
    </ligand>
</feature>
<evidence type="ECO:0000313" key="10">
    <source>
        <dbReference type="Proteomes" id="UP000288293"/>
    </source>
</evidence>
<dbReference type="InterPro" id="IPR006139">
    <property type="entry name" value="D-isomer_2_OHA_DH_cat_dom"/>
</dbReference>
<dbReference type="InterPro" id="IPR024531">
    <property type="entry name" value="Erythronate-4-P_DHase_dimer"/>
</dbReference>
<dbReference type="InterPro" id="IPR050418">
    <property type="entry name" value="D-iso_2-hydroxyacid_DH_PdxB"/>
</dbReference>
<comment type="caution">
    <text evidence="9">The sequence shown here is derived from an EMBL/GenBank/DDBJ whole genome shotgun (WGS) entry which is preliminary data.</text>
</comment>
<dbReference type="EC" id="1.1.1.290" evidence="5"/>
<comment type="subunit">
    <text evidence="5">Homodimer.</text>
</comment>
<comment type="function">
    <text evidence="5">Catalyzes the oxidation of erythronate-4-phosphate to 3-hydroxy-2-oxo-4-phosphonooxybutanoate.</text>
</comment>
<evidence type="ECO:0000259" key="7">
    <source>
        <dbReference type="Pfam" id="PF02826"/>
    </source>
</evidence>
<evidence type="ECO:0000313" key="9">
    <source>
        <dbReference type="EMBL" id="RUO25202.1"/>
    </source>
</evidence>
<evidence type="ECO:0000256" key="1">
    <source>
        <dbReference type="ARBA" id="ARBA00022490"/>
    </source>
</evidence>
<feature type="binding site" evidence="5">
    <location>
        <position position="160"/>
    </location>
    <ligand>
        <name>NAD(+)</name>
        <dbReference type="ChEBI" id="CHEBI:57540"/>
    </ligand>
</feature>
<feature type="active site" evidence="5">
    <location>
        <position position="250"/>
    </location>
</feature>
<dbReference type="EMBL" id="PIPL01000001">
    <property type="protein sequence ID" value="RUO25202.1"/>
    <property type="molecule type" value="Genomic_DNA"/>
</dbReference>
<dbReference type="GO" id="GO:0008615">
    <property type="term" value="P:pyridoxine biosynthetic process"/>
    <property type="evidence" value="ECO:0007669"/>
    <property type="project" value="UniProtKB-UniRule"/>
</dbReference>
<dbReference type="Pfam" id="PF00389">
    <property type="entry name" value="2-Hacid_dh"/>
    <property type="match status" value="1"/>
</dbReference>
<feature type="active site" evidence="5">
    <location>
        <position position="222"/>
    </location>
</feature>
<dbReference type="Pfam" id="PF02826">
    <property type="entry name" value="2-Hacid_dh_C"/>
    <property type="match status" value="1"/>
</dbReference>
<dbReference type="SUPFAM" id="SSF52283">
    <property type="entry name" value="Formate/glycerate dehydrogenase catalytic domain-like"/>
    <property type="match status" value="1"/>
</dbReference>
<protein>
    <recommendedName>
        <fullName evidence="5">Erythronate-4-phosphate dehydrogenase</fullName>
        <ecNumber evidence="5">1.1.1.290</ecNumber>
    </recommendedName>
</protein>
<dbReference type="PANTHER" id="PTHR43761:SF1">
    <property type="entry name" value="D-ISOMER SPECIFIC 2-HYDROXYACID DEHYDROGENASE CATALYTIC DOMAIN-CONTAINING PROTEIN-RELATED"/>
    <property type="match status" value="1"/>
</dbReference>
<feature type="domain" description="Erythronate-4-phosphate dehydrogenase dimerisation" evidence="8">
    <location>
        <begin position="304"/>
        <end position="385"/>
    </location>
</feature>
<feature type="domain" description="D-isomer specific 2-hydroxyacid dehydrogenase NAD-binding" evidence="7">
    <location>
        <begin position="123"/>
        <end position="269"/>
    </location>
</feature>
<dbReference type="HAMAP" id="MF_01825">
    <property type="entry name" value="PdxB"/>
    <property type="match status" value="1"/>
</dbReference>
<feature type="binding site" evidence="5">
    <location>
        <begin position="220"/>
        <end position="222"/>
    </location>
    <ligand>
        <name>NAD(+)</name>
        <dbReference type="ChEBI" id="CHEBI:57540"/>
    </ligand>
</feature>
<comment type="subcellular location">
    <subcellularLocation>
        <location evidence="5">Cytoplasm</location>
    </subcellularLocation>
</comment>
<evidence type="ECO:0000259" key="6">
    <source>
        <dbReference type="Pfam" id="PF00389"/>
    </source>
</evidence>
<comment type="catalytic activity">
    <reaction evidence="5">
        <text>4-phospho-D-erythronate + NAD(+) = (R)-3-hydroxy-2-oxo-4-phosphooxybutanoate + NADH + H(+)</text>
        <dbReference type="Rhea" id="RHEA:18829"/>
        <dbReference type="ChEBI" id="CHEBI:15378"/>
        <dbReference type="ChEBI" id="CHEBI:57540"/>
        <dbReference type="ChEBI" id="CHEBI:57945"/>
        <dbReference type="ChEBI" id="CHEBI:58538"/>
        <dbReference type="ChEBI" id="CHEBI:58766"/>
        <dbReference type="EC" id="1.1.1.290"/>
    </reaction>
</comment>
<dbReference type="Pfam" id="PF11890">
    <property type="entry name" value="DUF3410"/>
    <property type="match status" value="1"/>
</dbReference>
<evidence type="ECO:0000259" key="8">
    <source>
        <dbReference type="Pfam" id="PF11890"/>
    </source>
</evidence>
<dbReference type="PANTHER" id="PTHR43761">
    <property type="entry name" value="D-ISOMER SPECIFIC 2-HYDROXYACID DEHYDROGENASE FAMILY PROTEIN (AFU_ORTHOLOGUE AFUA_1G13630)"/>
    <property type="match status" value="1"/>
</dbReference>
<keyword evidence="4 5" id="KW-0664">Pyridoxine biosynthesis</keyword>
<reference evidence="9 10" key="1">
    <citation type="journal article" date="2011" name="Front. Microbiol.">
        <title>Genomic signatures of strain selection and enhancement in Bacillus atrophaeus var. globigii, a historical biowarfare simulant.</title>
        <authorList>
            <person name="Gibbons H.S."/>
            <person name="Broomall S.M."/>
            <person name="McNew L.A."/>
            <person name="Daligault H."/>
            <person name="Chapman C."/>
            <person name="Bruce D."/>
            <person name="Karavis M."/>
            <person name="Krepps M."/>
            <person name="McGregor P.A."/>
            <person name="Hong C."/>
            <person name="Park K.H."/>
            <person name="Akmal A."/>
            <person name="Feldman A."/>
            <person name="Lin J.S."/>
            <person name="Chang W.E."/>
            <person name="Higgs B.W."/>
            <person name="Demirev P."/>
            <person name="Lindquist J."/>
            <person name="Liem A."/>
            <person name="Fochler E."/>
            <person name="Read T.D."/>
            <person name="Tapia R."/>
            <person name="Johnson S."/>
            <person name="Bishop-Lilly K.A."/>
            <person name="Detter C."/>
            <person name="Han C."/>
            <person name="Sozhamannan S."/>
            <person name="Rosenzweig C.N."/>
            <person name="Skowronski E.W."/>
        </authorList>
    </citation>
    <scope>NUCLEOTIDE SEQUENCE [LARGE SCALE GENOMIC DNA]</scope>
    <source>
        <strain evidence="9 10">MLST1</strain>
    </source>
</reference>
<feature type="binding site" evidence="5">
    <location>
        <position position="245"/>
    </location>
    <ligand>
        <name>NAD(+)</name>
        <dbReference type="ChEBI" id="CHEBI:57540"/>
    </ligand>
</feature>
<feature type="binding site" evidence="5">
    <location>
        <position position="271"/>
    </location>
    <ligand>
        <name>substrate</name>
    </ligand>
</feature>
<dbReference type="InterPro" id="IPR036291">
    <property type="entry name" value="NAD(P)-bd_dom_sf"/>
</dbReference>
<evidence type="ECO:0000256" key="3">
    <source>
        <dbReference type="ARBA" id="ARBA00023027"/>
    </source>
</evidence>
<evidence type="ECO:0000256" key="4">
    <source>
        <dbReference type="ARBA" id="ARBA00023096"/>
    </source>
</evidence>
<keyword evidence="3 5" id="KW-0520">NAD</keyword>
<sequence>MQFRQAVQNGAGVMNFLVDENIPLAHEAFNVQGRVTVFSGRQPSIQDLAETEVLLVRSVTQVNQQLLQQASKLKFVGTATIGTEHVDMEALQQRGIGFASAPGANADSVGEYVLTALLALAEQQSWQLAGRRVAIVGAGNTGIATGKRLSALGMQVGYYDPPLQEQGKQAASYMTWAEVLQADVISLHVPLQNNGRYKTRHLLAHKELAQLGSSQVLINASRGAVINNQALLQRQQEKPLWLILDVWEGEPQILQPLLEKVAIATPHIAGYSLNGKVRATQMLYQACSRYFAWQQAAPDWQKLMPDLRAESWHCDSTLNQQQLAHWALENYPIWRDDRKMRERGVDAQGFDALRKEYPPRYELMSRHLECDRLSDDERERLQQLGFNL</sequence>
<keyword evidence="1 5" id="KW-0963">Cytoplasm</keyword>
<dbReference type="CDD" id="cd12158">
    <property type="entry name" value="ErythrP_dh"/>
    <property type="match status" value="1"/>
</dbReference>
<dbReference type="InterPro" id="IPR006140">
    <property type="entry name" value="D-isomer_DH_NAD-bd"/>
</dbReference>